<reference evidence="2" key="2">
    <citation type="submission" date="2020-04" db="EMBL/GenBank/DDBJ databases">
        <authorList>
            <person name="Alexandrino P."/>
            <person name="Mendonca T."/>
            <person name="Guaman L."/>
            <person name="Cherix J."/>
            <person name="Lozano-Sakalauskas G."/>
            <person name="Fujita A."/>
            <person name="Filho E.R."/>
            <person name="Long P."/>
            <person name="Padilla G."/>
            <person name="Taciro M.K."/>
            <person name="Gomez J.G."/>
            <person name="Silva L.F."/>
            <person name="Torres M."/>
        </authorList>
    </citation>
    <scope>NUCLEOTIDE SEQUENCE</scope>
    <source>
        <strain evidence="2">LMG 19450</strain>
    </source>
</reference>
<dbReference type="AlphaFoldDB" id="A0A8T6ZJZ0"/>
<gene>
    <name evidence="2" type="ORF">NH14_026130</name>
</gene>
<evidence type="ECO:0008006" key="4">
    <source>
        <dbReference type="Google" id="ProtNLM"/>
    </source>
</evidence>
<reference evidence="2" key="1">
    <citation type="journal article" date="2015" name="Genome Announc.">
        <title>Draft Genome Sequence of the Polyhydroxyalkanoate-Producing Bacterium Burkholderia sacchari LMG 19450 Isolated from Brazilian Sugarcane Plantation Soil.</title>
        <authorList>
            <person name="Alexandrino P.M."/>
            <person name="Mendonca T.T."/>
            <person name="Guaman Bautista L.P."/>
            <person name="Cherix J."/>
            <person name="Lozano-Sakalauskas G.C."/>
            <person name="Fujita A."/>
            <person name="Ramos Filho E."/>
            <person name="Long P."/>
            <person name="Padilla G."/>
            <person name="Taciro M.K."/>
            <person name="Gomez J.G."/>
            <person name="Silva L.F."/>
        </authorList>
    </citation>
    <scope>NUCLEOTIDE SEQUENCE</scope>
    <source>
        <strain evidence="2">LMG 19450</strain>
    </source>
</reference>
<dbReference type="OrthoDB" id="9130166at2"/>
<evidence type="ECO:0000256" key="1">
    <source>
        <dbReference type="SAM" id="SignalP"/>
    </source>
</evidence>
<name>A0A8T6ZJZ0_9BURK</name>
<feature type="signal peptide" evidence="1">
    <location>
        <begin position="1"/>
        <end position="29"/>
    </location>
</feature>
<keyword evidence="1" id="KW-0732">Signal</keyword>
<dbReference type="Proteomes" id="UP000030460">
    <property type="component" value="Unassembled WGS sequence"/>
</dbReference>
<dbReference type="EMBL" id="JTDB02000009">
    <property type="protein sequence ID" value="NLP64570.1"/>
    <property type="molecule type" value="Genomic_DNA"/>
</dbReference>
<organism evidence="2 3">
    <name type="scientific">Paraburkholderia sacchari</name>
    <dbReference type="NCBI Taxonomy" id="159450"/>
    <lineage>
        <taxon>Bacteria</taxon>
        <taxon>Pseudomonadati</taxon>
        <taxon>Pseudomonadota</taxon>
        <taxon>Betaproteobacteria</taxon>
        <taxon>Burkholderiales</taxon>
        <taxon>Burkholderiaceae</taxon>
        <taxon>Paraburkholderia</taxon>
    </lineage>
</organism>
<sequence>MFHGSSLRRAPVWLAALLASLLAACATDASREAFRQTETGLQAVREQAAVHCAAPVDCARAWSRARVFVQLHSPTRIARISDEAIETRMPHEFGVAYFWAVRETAADGTATVRLKGMCRGMYSTNNGPGWLYRSCAAQLRDAQLEFAREVGGAQ</sequence>
<evidence type="ECO:0000313" key="2">
    <source>
        <dbReference type="EMBL" id="NLP64570.1"/>
    </source>
</evidence>
<dbReference type="RefSeq" id="WP_152617203.1">
    <property type="nucleotide sequence ID" value="NZ_CADFGF010000012.1"/>
</dbReference>
<evidence type="ECO:0000313" key="3">
    <source>
        <dbReference type="Proteomes" id="UP000030460"/>
    </source>
</evidence>
<feature type="chain" id="PRO_5035805004" description="Lipoprotein" evidence="1">
    <location>
        <begin position="30"/>
        <end position="154"/>
    </location>
</feature>
<accession>A0A8T6ZJZ0</accession>
<proteinExistence type="predicted"/>
<protein>
    <recommendedName>
        <fullName evidence="4">Lipoprotein</fullName>
    </recommendedName>
</protein>
<keyword evidence="3" id="KW-1185">Reference proteome</keyword>
<comment type="caution">
    <text evidence="2">The sequence shown here is derived from an EMBL/GenBank/DDBJ whole genome shotgun (WGS) entry which is preliminary data.</text>
</comment>